<reference evidence="4 5" key="1">
    <citation type="submission" date="2021-06" db="EMBL/GenBank/DDBJ databases">
        <authorList>
            <person name="Kallberg Y."/>
            <person name="Tangrot J."/>
            <person name="Rosling A."/>
        </authorList>
    </citation>
    <scope>NUCLEOTIDE SEQUENCE [LARGE SCALE GENOMIC DNA]</scope>
    <source>
        <strain evidence="4 5">120-4 pot B 10/14</strain>
    </source>
</reference>
<protein>
    <submittedName>
        <fullName evidence="4">17921_t:CDS:1</fullName>
    </submittedName>
</protein>
<keyword evidence="1" id="KW-0677">Repeat</keyword>
<evidence type="ECO:0000256" key="2">
    <source>
        <dbReference type="ARBA" id="ARBA00022803"/>
    </source>
</evidence>
<dbReference type="PROSITE" id="PS50005">
    <property type="entry name" value="TPR"/>
    <property type="match status" value="1"/>
</dbReference>
<dbReference type="EMBL" id="CAJVQB010079569">
    <property type="protein sequence ID" value="CAG8845441.1"/>
    <property type="molecule type" value="Genomic_DNA"/>
</dbReference>
<sequence length="94" mass="11250">MTEKQVLESTRYNLCLLKFRAEKYRKLGKYNEALDDLNQFLDIYPNNKVVLRFQEEAMIDISTKLLKMNPSNEEEILRIRAQAYIKIDKYDEAL</sequence>
<evidence type="ECO:0000256" key="3">
    <source>
        <dbReference type="PROSITE-ProRule" id="PRU00339"/>
    </source>
</evidence>
<evidence type="ECO:0000313" key="5">
    <source>
        <dbReference type="Proteomes" id="UP000789901"/>
    </source>
</evidence>
<feature type="repeat" description="TPR" evidence="3">
    <location>
        <begin position="14"/>
        <end position="47"/>
    </location>
</feature>
<dbReference type="Proteomes" id="UP000789901">
    <property type="component" value="Unassembled WGS sequence"/>
</dbReference>
<comment type="caution">
    <text evidence="4">The sequence shown here is derived from an EMBL/GenBank/DDBJ whole genome shotgun (WGS) entry which is preliminary data.</text>
</comment>
<proteinExistence type="predicted"/>
<dbReference type="InterPro" id="IPR011990">
    <property type="entry name" value="TPR-like_helical_dom_sf"/>
</dbReference>
<gene>
    <name evidence="4" type="ORF">GMARGA_LOCUS37638</name>
</gene>
<dbReference type="InterPro" id="IPR019734">
    <property type="entry name" value="TPR_rpt"/>
</dbReference>
<dbReference type="Pfam" id="PF07719">
    <property type="entry name" value="TPR_2"/>
    <property type="match status" value="1"/>
</dbReference>
<dbReference type="Gene3D" id="1.25.40.10">
    <property type="entry name" value="Tetratricopeptide repeat domain"/>
    <property type="match status" value="1"/>
</dbReference>
<feature type="non-terminal residue" evidence="4">
    <location>
        <position position="94"/>
    </location>
</feature>
<organism evidence="4 5">
    <name type="scientific">Gigaspora margarita</name>
    <dbReference type="NCBI Taxonomy" id="4874"/>
    <lineage>
        <taxon>Eukaryota</taxon>
        <taxon>Fungi</taxon>
        <taxon>Fungi incertae sedis</taxon>
        <taxon>Mucoromycota</taxon>
        <taxon>Glomeromycotina</taxon>
        <taxon>Glomeromycetes</taxon>
        <taxon>Diversisporales</taxon>
        <taxon>Gigasporaceae</taxon>
        <taxon>Gigaspora</taxon>
    </lineage>
</organism>
<evidence type="ECO:0000313" key="4">
    <source>
        <dbReference type="EMBL" id="CAG8845441.1"/>
    </source>
</evidence>
<evidence type="ECO:0000256" key="1">
    <source>
        <dbReference type="ARBA" id="ARBA00022737"/>
    </source>
</evidence>
<keyword evidence="2 3" id="KW-0802">TPR repeat</keyword>
<accession>A0ABN7X1I8</accession>
<keyword evidence="5" id="KW-1185">Reference proteome</keyword>
<name>A0ABN7X1I8_GIGMA</name>
<dbReference type="InterPro" id="IPR013105">
    <property type="entry name" value="TPR_2"/>
</dbReference>
<dbReference type="SUPFAM" id="SSF48452">
    <property type="entry name" value="TPR-like"/>
    <property type="match status" value="1"/>
</dbReference>